<dbReference type="HOGENOM" id="CLU_3332052_0_0_11"/>
<name>A9WUW7_RENSM</name>
<proteinExistence type="predicted"/>
<dbReference type="EMBL" id="CP000910">
    <property type="protein sequence ID" value="ABY24988.1"/>
    <property type="molecule type" value="Genomic_DNA"/>
</dbReference>
<gene>
    <name evidence="1" type="ordered locus">RSal33209_3274</name>
</gene>
<accession>A9WUW7</accession>
<keyword evidence="2" id="KW-1185">Reference proteome</keyword>
<evidence type="ECO:0000313" key="1">
    <source>
        <dbReference type="EMBL" id="ABY24988.1"/>
    </source>
</evidence>
<dbReference type="Proteomes" id="UP000002007">
    <property type="component" value="Chromosome"/>
</dbReference>
<dbReference type="KEGG" id="rsa:RSal33209_3274"/>
<evidence type="ECO:0000313" key="2">
    <source>
        <dbReference type="Proteomes" id="UP000002007"/>
    </source>
</evidence>
<protein>
    <submittedName>
        <fullName evidence="1">Uncharacterized protein</fullName>
    </submittedName>
</protein>
<dbReference type="STRING" id="288705.RSal33209_3274"/>
<organism evidence="1 2">
    <name type="scientific">Renibacterium salmoninarum (strain ATCC 33209 / DSM 20767 / JCM 11484 / NBRC 15589 / NCIMB 2235)</name>
    <dbReference type="NCBI Taxonomy" id="288705"/>
    <lineage>
        <taxon>Bacteria</taxon>
        <taxon>Bacillati</taxon>
        <taxon>Actinomycetota</taxon>
        <taxon>Actinomycetes</taxon>
        <taxon>Micrococcales</taxon>
        <taxon>Micrococcaceae</taxon>
        <taxon>Renibacterium</taxon>
    </lineage>
</organism>
<reference evidence="2" key="1">
    <citation type="journal article" date="2008" name="J. Bacteriol.">
        <title>Genome sequence of the fish pathogen Renibacterium salmoninarum suggests reductive evolution away from an environmental Arthrobacter ancestor.</title>
        <authorList>
            <person name="Wiens G.D."/>
            <person name="Rockey D.D."/>
            <person name="Wu Z."/>
            <person name="Chang J."/>
            <person name="Levy R."/>
            <person name="Crane S."/>
            <person name="Chen D.S."/>
            <person name="Capri G.R."/>
            <person name="Burnett J.R."/>
            <person name="Sudheesh P.S."/>
            <person name="Schipma M.J."/>
            <person name="Burd H."/>
            <person name="Bhattacharyya A."/>
            <person name="Rhodes L.D."/>
            <person name="Kaul R."/>
            <person name="Strom M.S."/>
        </authorList>
    </citation>
    <scope>NUCLEOTIDE SEQUENCE [LARGE SCALE GENOMIC DNA]</scope>
    <source>
        <strain evidence="2">ATCC 33209 / DSM 20767 / JCM 11484 / NBRC 15589 / NCIMB 2235</strain>
    </source>
</reference>
<dbReference type="AlphaFoldDB" id="A9WUW7"/>
<sequence length="38" mass="4640">MLYLNHRWMIQVIGVRRLGVLPEWLILGWPDWLNLHSL</sequence>